<dbReference type="PANTHER" id="PTHR12080">
    <property type="entry name" value="SIGNALING LYMPHOCYTIC ACTIVATION MOLECULE"/>
    <property type="match status" value="1"/>
</dbReference>
<evidence type="ECO:0000256" key="9">
    <source>
        <dbReference type="ARBA" id="ARBA00023157"/>
    </source>
</evidence>
<evidence type="ECO:0000313" key="17">
    <source>
        <dbReference type="RefSeq" id="XP_022346529.1"/>
    </source>
</evidence>
<keyword evidence="2" id="KW-0399">Innate immunity</keyword>
<evidence type="ECO:0000256" key="6">
    <source>
        <dbReference type="ARBA" id="ARBA00022989"/>
    </source>
</evidence>
<keyword evidence="9" id="KW-1015">Disulfide bond</keyword>
<organism evidence="16 17">
    <name type="scientific">Enhydra lutris kenyoni</name>
    <name type="common">northern sea otter</name>
    <dbReference type="NCBI Taxonomy" id="391180"/>
    <lineage>
        <taxon>Eukaryota</taxon>
        <taxon>Metazoa</taxon>
        <taxon>Chordata</taxon>
        <taxon>Craniata</taxon>
        <taxon>Vertebrata</taxon>
        <taxon>Euteleostomi</taxon>
        <taxon>Mammalia</taxon>
        <taxon>Eutheria</taxon>
        <taxon>Laurasiatheria</taxon>
        <taxon>Carnivora</taxon>
        <taxon>Caniformia</taxon>
        <taxon>Musteloidea</taxon>
        <taxon>Mustelidae</taxon>
        <taxon>Lutrinae</taxon>
        <taxon>Enhydra</taxon>
    </lineage>
</organism>
<evidence type="ECO:0000256" key="1">
    <source>
        <dbReference type="ARBA" id="ARBA00004479"/>
    </source>
</evidence>
<evidence type="ECO:0000256" key="11">
    <source>
        <dbReference type="ARBA" id="ARBA00023319"/>
    </source>
</evidence>
<evidence type="ECO:0000256" key="5">
    <source>
        <dbReference type="ARBA" id="ARBA00022859"/>
    </source>
</evidence>
<dbReference type="OrthoDB" id="9835793at2759"/>
<protein>
    <submittedName>
        <fullName evidence="17">T-lymphocyte surface antigen Ly-9-like isoform X1</fullName>
    </submittedName>
</protein>
<feature type="compositionally biased region" description="Low complexity" evidence="12">
    <location>
        <begin position="479"/>
        <end position="494"/>
    </location>
</feature>
<keyword evidence="16" id="KW-1185">Reference proteome</keyword>
<feature type="chain" id="PRO_5015991037" evidence="14">
    <location>
        <begin position="45"/>
        <end position="634"/>
    </location>
</feature>
<keyword evidence="7" id="KW-1064">Adaptive immunity</keyword>
<dbReference type="InterPro" id="IPR036179">
    <property type="entry name" value="Ig-like_dom_sf"/>
</dbReference>
<feature type="region of interest" description="Disordered" evidence="12">
    <location>
        <begin position="479"/>
        <end position="498"/>
    </location>
</feature>
<keyword evidence="10" id="KW-0325">Glycoprotein</keyword>
<dbReference type="KEGG" id="elk:111138882"/>
<dbReference type="CDD" id="cd16842">
    <property type="entry name" value="Ig_SLAM-like_N"/>
    <property type="match status" value="1"/>
</dbReference>
<evidence type="ECO:0000259" key="15">
    <source>
        <dbReference type="PROSITE" id="PS50835"/>
    </source>
</evidence>
<dbReference type="Gene3D" id="2.60.40.10">
    <property type="entry name" value="Immunoglobulins"/>
    <property type="match status" value="4"/>
</dbReference>
<keyword evidence="4 14" id="KW-0732">Signal</keyword>
<dbReference type="FunFam" id="2.60.40.10:FF:000820">
    <property type="entry name" value="SLAM family member 7"/>
    <property type="match status" value="1"/>
</dbReference>
<evidence type="ECO:0000256" key="3">
    <source>
        <dbReference type="ARBA" id="ARBA00022692"/>
    </source>
</evidence>
<evidence type="ECO:0000256" key="7">
    <source>
        <dbReference type="ARBA" id="ARBA00023130"/>
    </source>
</evidence>
<dbReference type="SMART" id="SM00409">
    <property type="entry name" value="IG"/>
    <property type="match status" value="2"/>
</dbReference>
<feature type="domain" description="Ig-like" evidence="15">
    <location>
        <begin position="359"/>
        <end position="437"/>
    </location>
</feature>
<name>A0A2Y9IH71_ENHLU</name>
<evidence type="ECO:0000256" key="12">
    <source>
        <dbReference type="SAM" id="MobiDB-lite"/>
    </source>
</evidence>
<gene>
    <name evidence="17" type="primary">LOC111138882</name>
</gene>
<keyword evidence="8 13" id="KW-0472">Membrane</keyword>
<evidence type="ECO:0000256" key="8">
    <source>
        <dbReference type="ARBA" id="ARBA00023136"/>
    </source>
</evidence>
<feature type="compositionally biased region" description="Basic and acidic residues" evidence="12">
    <location>
        <begin position="521"/>
        <end position="532"/>
    </location>
</feature>
<evidence type="ECO:0000256" key="4">
    <source>
        <dbReference type="ARBA" id="ARBA00022729"/>
    </source>
</evidence>
<dbReference type="SUPFAM" id="SSF48726">
    <property type="entry name" value="Immunoglobulin"/>
    <property type="match status" value="4"/>
</dbReference>
<sequence length="634" mass="69853">MAGPKQHPDDSALQSFPSKPQKTKTHMFFPFLWTHLLFLPVGLGASEKDSTPAVVSGMLGSLVIFPLNISVDTEFENVAWSGLQGTLAFATAEKQIFITAKSYQDRLNISWDSYSLRLSNLTLEDAGPYKAQINRKTSAVTTDKAFILHVYEQVPEPQVVVKFVNMSDSGSCNITLICSVERAWTSVLYSWTLQDTQASESQEGSTVTIRWTLCDPDLPYTCTARNPVSQSTSSPVHARQFCIAPEASGGDSMGETVVGILGESVTLPLTLSARHSGENVIWMFNTSIISKERKAAATADPFVKFKDANKNSSQDYSLMIGRLRMENAGHYHAYVCSQASGVISTKHITLRVYGRLKKPKITWHPGLAKDGICRVSLTCSVEDSGHNVTYRWAPLQKGNFESQEGPHLNVSWTRGENHPNITCITSNPVSSSSQQFLPGDICPGPERNTELYTGLLIASILFFGIFIWYIWKRKIPCSDPASSSSSTETPADAPGCQKLDTFSETAKQQHRPTSDSSSESSETKEKDQERTGIPKAGRHHEYDLLTQEDTGSDSSSEGQEEYDLVTPKSMVPAPEDNTVYMQVVLNLQGNTPVPERKESSATVYSCVQILQKVVPSPQQNDPESSEIPTYENFT</sequence>
<keyword evidence="11" id="KW-0393">Immunoglobulin domain</keyword>
<dbReference type="AlphaFoldDB" id="A0A2Y9IH71"/>
<keyword evidence="5" id="KW-0391">Immunity</keyword>
<comment type="subcellular location">
    <subcellularLocation>
        <location evidence="1">Membrane</location>
        <topology evidence="1">Single-pass type I membrane protein</topology>
    </subcellularLocation>
</comment>
<dbReference type="GO" id="GO:0045087">
    <property type="term" value="P:innate immune response"/>
    <property type="evidence" value="ECO:0007669"/>
    <property type="project" value="UniProtKB-KW"/>
</dbReference>
<dbReference type="PROSITE" id="PS50835">
    <property type="entry name" value="IG_LIKE"/>
    <property type="match status" value="2"/>
</dbReference>
<feature type="compositionally biased region" description="Polar residues" evidence="12">
    <location>
        <begin position="547"/>
        <end position="557"/>
    </location>
</feature>
<evidence type="ECO:0000256" key="10">
    <source>
        <dbReference type="ARBA" id="ARBA00023180"/>
    </source>
</evidence>
<accession>A0A2Y9IH71</accession>
<feature type="domain" description="Ig-like" evidence="15">
    <location>
        <begin position="157"/>
        <end position="233"/>
    </location>
</feature>
<proteinExistence type="predicted"/>
<dbReference type="GeneID" id="111138882"/>
<dbReference type="Proteomes" id="UP000248482">
    <property type="component" value="Unplaced"/>
</dbReference>
<feature type="region of interest" description="Disordered" evidence="12">
    <location>
        <begin position="615"/>
        <end position="634"/>
    </location>
</feature>
<evidence type="ECO:0000313" key="16">
    <source>
        <dbReference type="Proteomes" id="UP000248482"/>
    </source>
</evidence>
<dbReference type="RefSeq" id="XP_022346529.1">
    <property type="nucleotide sequence ID" value="XM_022490821.1"/>
</dbReference>
<feature type="transmembrane region" description="Helical" evidence="13">
    <location>
        <begin position="451"/>
        <end position="471"/>
    </location>
</feature>
<evidence type="ECO:0000256" key="2">
    <source>
        <dbReference type="ARBA" id="ARBA00022588"/>
    </source>
</evidence>
<dbReference type="GO" id="GO:0002250">
    <property type="term" value="P:adaptive immune response"/>
    <property type="evidence" value="ECO:0007669"/>
    <property type="project" value="UniProtKB-KW"/>
</dbReference>
<feature type="region of interest" description="Disordered" evidence="12">
    <location>
        <begin position="503"/>
        <end position="564"/>
    </location>
</feature>
<dbReference type="GO" id="GO:0009897">
    <property type="term" value="C:external side of plasma membrane"/>
    <property type="evidence" value="ECO:0007669"/>
    <property type="project" value="TreeGrafter"/>
</dbReference>
<evidence type="ECO:0000256" key="13">
    <source>
        <dbReference type="SAM" id="Phobius"/>
    </source>
</evidence>
<dbReference type="InterPro" id="IPR007110">
    <property type="entry name" value="Ig-like_dom"/>
</dbReference>
<reference evidence="17" key="1">
    <citation type="submission" date="2025-08" db="UniProtKB">
        <authorList>
            <consortium name="RefSeq"/>
        </authorList>
    </citation>
    <scope>IDENTIFICATION</scope>
    <source>
        <tissue evidence="17">Blood</tissue>
    </source>
</reference>
<dbReference type="PANTHER" id="PTHR12080:SF114">
    <property type="entry name" value="T-LYMPHOCYTE SURFACE ANTIGEN LY-9"/>
    <property type="match status" value="1"/>
</dbReference>
<keyword evidence="6 13" id="KW-1133">Transmembrane helix</keyword>
<dbReference type="STRING" id="391180.A0A2Y9IH71"/>
<keyword evidence="3 13" id="KW-0812">Transmembrane</keyword>
<evidence type="ECO:0000256" key="14">
    <source>
        <dbReference type="SAM" id="SignalP"/>
    </source>
</evidence>
<dbReference type="GO" id="GO:0042110">
    <property type="term" value="P:T cell activation"/>
    <property type="evidence" value="ECO:0007669"/>
    <property type="project" value="TreeGrafter"/>
</dbReference>
<dbReference type="InterPro" id="IPR013783">
    <property type="entry name" value="Ig-like_fold"/>
</dbReference>
<dbReference type="InterPro" id="IPR015631">
    <property type="entry name" value="CD2/SLAM_rcpt"/>
</dbReference>
<feature type="signal peptide" evidence="14">
    <location>
        <begin position="1"/>
        <end position="44"/>
    </location>
</feature>
<dbReference type="InterPro" id="IPR003599">
    <property type="entry name" value="Ig_sub"/>
</dbReference>